<proteinExistence type="predicted"/>
<comment type="caution">
    <text evidence="1">The sequence shown here is derived from an EMBL/GenBank/DDBJ whole genome shotgun (WGS) entry which is preliminary data.</text>
</comment>
<dbReference type="EMBL" id="AYKW01000056">
    <property type="protein sequence ID" value="PIL25333.1"/>
    <property type="molecule type" value="Genomic_DNA"/>
</dbReference>
<dbReference type="Proteomes" id="UP000230002">
    <property type="component" value="Unassembled WGS sequence"/>
</dbReference>
<reference evidence="1 2" key="1">
    <citation type="journal article" date="2015" name="Sci. Rep.">
        <title>Chromosome-level genome map provides insights into diverse defense mechanisms in the medicinal fungus Ganoderma sinense.</title>
        <authorList>
            <person name="Zhu Y."/>
            <person name="Xu J."/>
            <person name="Sun C."/>
            <person name="Zhou S."/>
            <person name="Xu H."/>
            <person name="Nelson D.R."/>
            <person name="Qian J."/>
            <person name="Song J."/>
            <person name="Luo H."/>
            <person name="Xiang L."/>
            <person name="Li Y."/>
            <person name="Xu Z."/>
            <person name="Ji A."/>
            <person name="Wang L."/>
            <person name="Lu S."/>
            <person name="Hayward A."/>
            <person name="Sun W."/>
            <person name="Li X."/>
            <person name="Schwartz D.C."/>
            <person name="Wang Y."/>
            <person name="Chen S."/>
        </authorList>
    </citation>
    <scope>NUCLEOTIDE SEQUENCE [LARGE SCALE GENOMIC DNA]</scope>
    <source>
        <strain evidence="1 2">ZZ0214-1</strain>
    </source>
</reference>
<sequence>MPRVLIAHIGTKRKCYLRRSKSVRAWRSRAAAWARRCMWRVEGISSGRGQSRRARSGWGEGECTGCRDGCVVSACKRSMLWLGSRAVLVRQISIPWYSTVVVRGYDDQARGHCKRVGSYSAFHWTCRLGADSECAATCNRPPHLAPTSTFNLRYLFIRCTFCLYSSRITL</sequence>
<organism evidence="1 2">
    <name type="scientific">Ganoderma sinense ZZ0214-1</name>
    <dbReference type="NCBI Taxonomy" id="1077348"/>
    <lineage>
        <taxon>Eukaryota</taxon>
        <taxon>Fungi</taxon>
        <taxon>Dikarya</taxon>
        <taxon>Basidiomycota</taxon>
        <taxon>Agaricomycotina</taxon>
        <taxon>Agaricomycetes</taxon>
        <taxon>Polyporales</taxon>
        <taxon>Polyporaceae</taxon>
        <taxon>Ganoderma</taxon>
    </lineage>
</organism>
<protein>
    <submittedName>
        <fullName evidence="1">Uncharacterized protein</fullName>
    </submittedName>
</protein>
<accession>A0A2G8RV02</accession>
<evidence type="ECO:0000313" key="2">
    <source>
        <dbReference type="Proteomes" id="UP000230002"/>
    </source>
</evidence>
<evidence type="ECO:0000313" key="1">
    <source>
        <dbReference type="EMBL" id="PIL25333.1"/>
    </source>
</evidence>
<dbReference type="AlphaFoldDB" id="A0A2G8RV02"/>
<name>A0A2G8RV02_9APHY</name>
<keyword evidence="2" id="KW-1185">Reference proteome</keyword>
<gene>
    <name evidence="1" type="ORF">GSI_13222</name>
</gene>